<dbReference type="GeneID" id="63922266"/>
<accession>A0A074VC42</accession>
<reference evidence="5 6" key="1">
    <citation type="journal article" date="2014" name="BMC Genomics">
        <title>Genome sequencing of four Aureobasidium pullulans varieties: biotechnological potential, stress tolerance, and description of new species.</title>
        <authorList>
            <person name="Gostin Ar C."/>
            <person name="Ohm R.A."/>
            <person name="Kogej T."/>
            <person name="Sonjak S."/>
            <person name="Turk M."/>
            <person name="Zajc J."/>
            <person name="Zalar P."/>
            <person name="Grube M."/>
            <person name="Sun H."/>
            <person name="Han J."/>
            <person name="Sharma A."/>
            <person name="Chiniquy J."/>
            <person name="Ngan C.Y."/>
            <person name="Lipzen A."/>
            <person name="Barry K."/>
            <person name="Grigoriev I.V."/>
            <person name="Gunde-Cimerman N."/>
        </authorList>
    </citation>
    <scope>NUCLEOTIDE SEQUENCE [LARGE SCALE GENOMIC DNA]</scope>
    <source>
        <strain evidence="5 6">CBS 110374</strain>
    </source>
</reference>
<dbReference type="InterPro" id="IPR036291">
    <property type="entry name" value="NAD(P)-bd_dom_sf"/>
</dbReference>
<evidence type="ECO:0000313" key="6">
    <source>
        <dbReference type="Proteomes" id="UP000030672"/>
    </source>
</evidence>
<keyword evidence="2" id="KW-0521">NADP</keyword>
<dbReference type="GO" id="GO:0016491">
    <property type="term" value="F:oxidoreductase activity"/>
    <property type="evidence" value="ECO:0007669"/>
    <property type="project" value="UniProtKB-KW"/>
</dbReference>
<dbReference type="Proteomes" id="UP000030672">
    <property type="component" value="Unassembled WGS sequence"/>
</dbReference>
<proteinExistence type="inferred from homology"/>
<dbReference type="InterPro" id="IPR002347">
    <property type="entry name" value="SDR_fam"/>
</dbReference>
<name>A0A074VC42_AURM1</name>
<evidence type="ECO:0000256" key="4">
    <source>
        <dbReference type="RuleBase" id="RU000363"/>
    </source>
</evidence>
<dbReference type="STRING" id="1043003.A0A074VC42"/>
<dbReference type="AlphaFoldDB" id="A0A074VC42"/>
<evidence type="ECO:0000256" key="2">
    <source>
        <dbReference type="ARBA" id="ARBA00022857"/>
    </source>
</evidence>
<dbReference type="PANTHER" id="PTHR43963:SF6">
    <property type="entry name" value="CHAIN DEHYDROGENASE FAMILY PROTEIN, PUTATIVE (AFU_ORTHOLOGUE AFUA_3G15350)-RELATED"/>
    <property type="match status" value="1"/>
</dbReference>
<dbReference type="EMBL" id="KL584857">
    <property type="protein sequence ID" value="KEQ58255.1"/>
    <property type="molecule type" value="Genomic_DNA"/>
</dbReference>
<evidence type="ECO:0000256" key="1">
    <source>
        <dbReference type="ARBA" id="ARBA00006484"/>
    </source>
</evidence>
<dbReference type="RefSeq" id="XP_040875278.1">
    <property type="nucleotide sequence ID" value="XM_041028893.1"/>
</dbReference>
<comment type="similarity">
    <text evidence="1 4">Belongs to the short-chain dehydrogenases/reductases (SDR) family.</text>
</comment>
<sequence>MSEQNMVVIVTGANRGIGLAICELILKTNQNVKLYAASRAGADLGLKSAGSGSVKYPKLDVTKDQDIKQLAEDIKREDGTITVLVNNAGVNTYPEHTPESVQQMLDVNYRGTYKMCKAFIPLLSQSGRIVNMSSVASQLKIYSQHNAARFRNTDSYEDVEKIAGDYMKAVKEKNELASGFGDKGQGYSVSKACVNAITAILARENPGLTINACCPGWVATDMGGIMGKPPKEPIDGAKIPVKLGFGDISGTTGRYWANPGISDKGDGQVMAW</sequence>
<gene>
    <name evidence="5" type="ORF">M437DRAFT_88722</name>
</gene>
<keyword evidence="6" id="KW-1185">Reference proteome</keyword>
<dbReference type="Pfam" id="PF00106">
    <property type="entry name" value="adh_short"/>
    <property type="match status" value="1"/>
</dbReference>
<organism evidence="5 6">
    <name type="scientific">Aureobasidium melanogenum (strain CBS 110374)</name>
    <name type="common">Aureobasidium pullulans var. melanogenum</name>
    <dbReference type="NCBI Taxonomy" id="1043003"/>
    <lineage>
        <taxon>Eukaryota</taxon>
        <taxon>Fungi</taxon>
        <taxon>Dikarya</taxon>
        <taxon>Ascomycota</taxon>
        <taxon>Pezizomycotina</taxon>
        <taxon>Dothideomycetes</taxon>
        <taxon>Dothideomycetidae</taxon>
        <taxon>Dothideales</taxon>
        <taxon>Saccotheciaceae</taxon>
        <taxon>Aureobasidium</taxon>
    </lineage>
</organism>
<evidence type="ECO:0000256" key="3">
    <source>
        <dbReference type="ARBA" id="ARBA00023002"/>
    </source>
</evidence>
<dbReference type="Gene3D" id="3.40.50.720">
    <property type="entry name" value="NAD(P)-binding Rossmann-like Domain"/>
    <property type="match status" value="1"/>
</dbReference>
<dbReference type="SUPFAM" id="SSF51735">
    <property type="entry name" value="NAD(P)-binding Rossmann-fold domains"/>
    <property type="match status" value="1"/>
</dbReference>
<protein>
    <submittedName>
        <fullName evidence="5">NAD(P)-binding protein</fullName>
    </submittedName>
</protein>
<dbReference type="PANTHER" id="PTHR43963">
    <property type="entry name" value="CARBONYL REDUCTASE 1-RELATED"/>
    <property type="match status" value="1"/>
</dbReference>
<keyword evidence="3" id="KW-0560">Oxidoreductase</keyword>
<evidence type="ECO:0000313" key="5">
    <source>
        <dbReference type="EMBL" id="KEQ58255.1"/>
    </source>
</evidence>
<dbReference type="PRINTS" id="PR00080">
    <property type="entry name" value="SDRFAMILY"/>
</dbReference>
<dbReference type="PRINTS" id="PR00081">
    <property type="entry name" value="GDHRDH"/>
</dbReference>
<dbReference type="HOGENOM" id="CLU_010194_9_0_1"/>